<dbReference type="InterPro" id="IPR052892">
    <property type="entry name" value="NA-targeting_endonuclease"/>
</dbReference>
<dbReference type="CDD" id="cd00085">
    <property type="entry name" value="HNHc"/>
    <property type="match status" value="1"/>
</dbReference>
<dbReference type="InterPro" id="IPR029471">
    <property type="entry name" value="HNH_5"/>
</dbReference>
<dbReference type="Pfam" id="PF14279">
    <property type="entry name" value="HNH_5"/>
    <property type="match status" value="1"/>
</dbReference>
<feature type="compositionally biased region" description="Low complexity" evidence="1">
    <location>
        <begin position="97"/>
        <end position="106"/>
    </location>
</feature>
<protein>
    <recommendedName>
        <fullName evidence="3">HNH nuclease domain-containing protein</fullName>
    </recommendedName>
</protein>
<sequence>MMYAYLSKFLCLLMISLLLLLLCVDAFHFVTTTTTTTTTRIRQQLQRDLVVVLLSRRSDNGGVDSSSMAPLSLSAAAPLRSVTSLPKRKKKRKTPKTNKSNNNKNKGQPMTEQELADHVSSLYIHGPGGVLRPRRTAQHQRQQQQEEEDLQQHEFESSSTRNLDRYPALLLNADYKPMSYLPLSLWNWQEAVKAVFNGKVTVVDVYPGVTIRAANIEVPLPAVIALTEYVPQFQQTPAFTKRNVFLRDEYRCQYCNDLFHTRELSLDHVVPRCKGGGLHWENAVTCCRKCNGAKGSMDLVDIRRQLGMRLLRPPRTPTQYELAATASRMLPRRVHPTWEPFLGTQNKQKQQQQQQQQQPKQDHHHHHQKHQESAVVWEEEV</sequence>
<reference evidence="4" key="1">
    <citation type="submission" date="2021-01" db="EMBL/GenBank/DDBJ databases">
        <authorList>
            <person name="Corre E."/>
            <person name="Pelletier E."/>
            <person name="Niang G."/>
            <person name="Scheremetjew M."/>
            <person name="Finn R."/>
            <person name="Kale V."/>
            <person name="Holt S."/>
            <person name="Cochrane G."/>
            <person name="Meng A."/>
            <person name="Brown T."/>
            <person name="Cohen L."/>
        </authorList>
    </citation>
    <scope>NUCLEOTIDE SEQUENCE</scope>
    <source>
        <strain evidence="4">CCMP127</strain>
    </source>
</reference>
<dbReference type="AlphaFoldDB" id="A0A7S3L2T8"/>
<evidence type="ECO:0000259" key="3">
    <source>
        <dbReference type="SMART" id="SM00507"/>
    </source>
</evidence>
<evidence type="ECO:0000256" key="1">
    <source>
        <dbReference type="SAM" id="MobiDB-lite"/>
    </source>
</evidence>
<dbReference type="Gene3D" id="1.10.30.50">
    <property type="match status" value="1"/>
</dbReference>
<dbReference type="EMBL" id="HBIM01006025">
    <property type="protein sequence ID" value="CAE0407302.1"/>
    <property type="molecule type" value="Transcribed_RNA"/>
</dbReference>
<feature type="region of interest" description="Disordered" evidence="1">
    <location>
        <begin position="127"/>
        <end position="159"/>
    </location>
</feature>
<feature type="region of interest" description="Disordered" evidence="1">
    <location>
        <begin position="80"/>
        <end position="111"/>
    </location>
</feature>
<feature type="compositionally biased region" description="Basic residues" evidence="1">
    <location>
        <begin position="86"/>
        <end position="96"/>
    </location>
</feature>
<evidence type="ECO:0000313" key="4">
    <source>
        <dbReference type="EMBL" id="CAE0407302.1"/>
    </source>
</evidence>
<name>A0A7S3L2T8_9STRA</name>
<dbReference type="InterPro" id="IPR003615">
    <property type="entry name" value="HNH_nuc"/>
</dbReference>
<dbReference type="PANTHER" id="PTHR33877:SF2">
    <property type="entry name" value="OS07G0170200 PROTEIN"/>
    <property type="match status" value="1"/>
</dbReference>
<organism evidence="4">
    <name type="scientific">Amphora coffeiformis</name>
    <dbReference type="NCBI Taxonomy" id="265554"/>
    <lineage>
        <taxon>Eukaryota</taxon>
        <taxon>Sar</taxon>
        <taxon>Stramenopiles</taxon>
        <taxon>Ochrophyta</taxon>
        <taxon>Bacillariophyta</taxon>
        <taxon>Bacillariophyceae</taxon>
        <taxon>Bacillariophycidae</taxon>
        <taxon>Thalassiophysales</taxon>
        <taxon>Catenulaceae</taxon>
        <taxon>Amphora</taxon>
    </lineage>
</organism>
<feature type="chain" id="PRO_5030823609" description="HNH nuclease domain-containing protein" evidence="2">
    <location>
        <begin position="27"/>
        <end position="381"/>
    </location>
</feature>
<proteinExistence type="predicted"/>
<keyword evidence="2" id="KW-0732">Signal</keyword>
<feature type="compositionally biased region" description="Low complexity" evidence="1">
    <location>
        <begin position="345"/>
        <end position="359"/>
    </location>
</feature>
<feature type="domain" description="HNH nuclease" evidence="3">
    <location>
        <begin position="239"/>
        <end position="292"/>
    </location>
</feature>
<accession>A0A7S3L2T8</accession>
<gene>
    <name evidence="4" type="ORF">ACOF00016_LOCUS5129</name>
</gene>
<evidence type="ECO:0000256" key="2">
    <source>
        <dbReference type="SAM" id="SignalP"/>
    </source>
</evidence>
<feature type="signal peptide" evidence="2">
    <location>
        <begin position="1"/>
        <end position="26"/>
    </location>
</feature>
<feature type="region of interest" description="Disordered" evidence="1">
    <location>
        <begin position="344"/>
        <end position="381"/>
    </location>
</feature>
<dbReference type="SMART" id="SM00507">
    <property type="entry name" value="HNHc"/>
    <property type="match status" value="1"/>
</dbReference>
<dbReference type="PANTHER" id="PTHR33877">
    <property type="entry name" value="SLL1193 PROTEIN"/>
    <property type="match status" value="1"/>
</dbReference>